<dbReference type="AlphaFoldDB" id="A0A9P1H1G2"/>
<evidence type="ECO:0000313" key="2">
    <source>
        <dbReference type="Proteomes" id="UP000838763"/>
    </source>
</evidence>
<evidence type="ECO:0000313" key="1">
    <source>
        <dbReference type="EMBL" id="CAI4213669.1"/>
    </source>
</evidence>
<keyword evidence="2" id="KW-1185">Reference proteome</keyword>
<dbReference type="EMBL" id="CALLCH030000009">
    <property type="protein sequence ID" value="CAI4213669.1"/>
    <property type="molecule type" value="Genomic_DNA"/>
</dbReference>
<protein>
    <submittedName>
        <fullName evidence="1">Uncharacterized protein</fullName>
    </submittedName>
</protein>
<accession>A0A9P1H1G2</accession>
<organism evidence="1 2">
    <name type="scientific">Parascedosporium putredinis</name>
    <dbReference type="NCBI Taxonomy" id="1442378"/>
    <lineage>
        <taxon>Eukaryota</taxon>
        <taxon>Fungi</taxon>
        <taxon>Dikarya</taxon>
        <taxon>Ascomycota</taxon>
        <taxon>Pezizomycotina</taxon>
        <taxon>Sordariomycetes</taxon>
        <taxon>Hypocreomycetidae</taxon>
        <taxon>Microascales</taxon>
        <taxon>Microascaceae</taxon>
        <taxon>Parascedosporium</taxon>
    </lineage>
</organism>
<dbReference type="Proteomes" id="UP000838763">
    <property type="component" value="Unassembled WGS sequence"/>
</dbReference>
<gene>
    <name evidence="1" type="ORF">PPNO1_LOCUS3413</name>
</gene>
<comment type="caution">
    <text evidence="1">The sequence shown here is derived from an EMBL/GenBank/DDBJ whole genome shotgun (WGS) entry which is preliminary data.</text>
</comment>
<reference evidence="1" key="1">
    <citation type="submission" date="2022-11" db="EMBL/GenBank/DDBJ databases">
        <authorList>
            <person name="Scott C."/>
            <person name="Bruce N."/>
        </authorList>
    </citation>
    <scope>NUCLEOTIDE SEQUENCE</scope>
</reference>
<sequence>MTPGKLCGSVVCPIFDKVQPAILEAVGGEAYSTSTTKELCRCVFFLSSDFSHDWEQKFVDQARIYYKNGYMKDLDDRFGDLYGTVADREVEIMHDLEVQILYHRTALEQASEPLISKEVVIRSSS</sequence>
<proteinExistence type="predicted"/>
<dbReference type="OrthoDB" id="29596at2759"/>
<name>A0A9P1H1G2_9PEZI</name>